<proteinExistence type="predicted"/>
<evidence type="ECO:0000256" key="1">
    <source>
        <dbReference type="SAM" id="SignalP"/>
    </source>
</evidence>
<reference evidence="2 3" key="1">
    <citation type="submission" date="2016-05" db="EMBL/GenBank/DDBJ databases">
        <title>Genome sequencing reveals origins of a unique bacterial endosymbiosis in the earliest lineages of terrestrial Fungi.</title>
        <authorList>
            <consortium name="DOE Joint Genome Institute"/>
            <person name="Uehling J."/>
            <person name="Gryganskyi A."/>
            <person name="Hameed K."/>
            <person name="Tschaplinski T."/>
            <person name="Misztal P."/>
            <person name="Wu S."/>
            <person name="Desiro A."/>
            <person name="Vande Pol N."/>
            <person name="Du Z.-Y."/>
            <person name="Zienkiewicz A."/>
            <person name="Zienkiewicz K."/>
            <person name="Morin E."/>
            <person name="Tisserant E."/>
            <person name="Splivallo R."/>
            <person name="Hainaut M."/>
            <person name="Henrissat B."/>
            <person name="Ohm R."/>
            <person name="Kuo A."/>
            <person name="Yan J."/>
            <person name="Lipzen A."/>
            <person name="Nolan M."/>
            <person name="Labutti K."/>
            <person name="Barry K."/>
            <person name="Goldstein A."/>
            <person name="Labbe J."/>
            <person name="Schadt C."/>
            <person name="Tuskan G."/>
            <person name="Grigoriev I."/>
            <person name="Martin F."/>
            <person name="Vilgalys R."/>
            <person name="Bonito G."/>
        </authorList>
    </citation>
    <scope>NUCLEOTIDE SEQUENCE [LARGE SCALE GENOMIC DNA]</scope>
    <source>
        <strain evidence="2 3">AG-77</strain>
    </source>
</reference>
<dbReference type="AlphaFoldDB" id="A0A197JY85"/>
<evidence type="ECO:0000313" key="2">
    <source>
        <dbReference type="EMBL" id="OAQ29214.1"/>
    </source>
</evidence>
<keyword evidence="1" id="KW-0732">Signal</keyword>
<accession>A0A197JY85</accession>
<dbReference type="OrthoDB" id="2442779at2759"/>
<gene>
    <name evidence="2" type="ORF">K457DRAFT_19333</name>
</gene>
<feature type="signal peptide" evidence="1">
    <location>
        <begin position="1"/>
        <end position="20"/>
    </location>
</feature>
<keyword evidence="3" id="KW-1185">Reference proteome</keyword>
<dbReference type="Proteomes" id="UP000078512">
    <property type="component" value="Unassembled WGS sequence"/>
</dbReference>
<evidence type="ECO:0008006" key="4">
    <source>
        <dbReference type="Google" id="ProtNLM"/>
    </source>
</evidence>
<sequence length="149" mass="15214">MHFSTIFVASAMVILSAISAQSVPSAPNMLACNTCMDDAAIAAVPTCKGLKKSKAFADSASSIDKQKACYCGLKSNKIWTDSCVGPEKCPAEMKDLLVRIIDTVTAQPGICDNVSATSAAAAGDRFCESLSTKVAAAGTVALAVAGAFL</sequence>
<name>A0A197JY85_9FUNG</name>
<dbReference type="EMBL" id="KV442042">
    <property type="protein sequence ID" value="OAQ29214.1"/>
    <property type="molecule type" value="Genomic_DNA"/>
</dbReference>
<feature type="chain" id="PRO_5008276393" description="Extracellular membrane protein CFEM domain-containing protein" evidence="1">
    <location>
        <begin position="21"/>
        <end position="149"/>
    </location>
</feature>
<organism evidence="2 3">
    <name type="scientific">Linnemannia elongata AG-77</name>
    <dbReference type="NCBI Taxonomy" id="1314771"/>
    <lineage>
        <taxon>Eukaryota</taxon>
        <taxon>Fungi</taxon>
        <taxon>Fungi incertae sedis</taxon>
        <taxon>Mucoromycota</taxon>
        <taxon>Mortierellomycotina</taxon>
        <taxon>Mortierellomycetes</taxon>
        <taxon>Mortierellales</taxon>
        <taxon>Mortierellaceae</taxon>
        <taxon>Linnemannia</taxon>
    </lineage>
</organism>
<protein>
    <recommendedName>
        <fullName evidence="4">Extracellular membrane protein CFEM domain-containing protein</fullName>
    </recommendedName>
</protein>
<evidence type="ECO:0000313" key="3">
    <source>
        <dbReference type="Proteomes" id="UP000078512"/>
    </source>
</evidence>